<keyword evidence="3" id="KW-0496">Mitochondrion</keyword>
<evidence type="ECO:0000256" key="1">
    <source>
        <dbReference type="ARBA" id="ARBA00007347"/>
    </source>
</evidence>
<protein>
    <recommendedName>
        <fullName evidence="3">COX assembly mitochondrial protein</fullName>
    </recommendedName>
</protein>
<evidence type="ECO:0000313" key="5">
    <source>
        <dbReference type="Proteomes" id="UP001148786"/>
    </source>
</evidence>
<reference evidence="4" key="1">
    <citation type="submission" date="2022-07" db="EMBL/GenBank/DDBJ databases">
        <title>Genome Sequence of Agrocybe chaxingu.</title>
        <authorList>
            <person name="Buettner E."/>
        </authorList>
    </citation>
    <scope>NUCLEOTIDE SEQUENCE</scope>
    <source>
        <strain evidence="4">MP-N11</strain>
    </source>
</reference>
<comment type="similarity">
    <text evidence="1 3">Belongs to the CMC family.</text>
</comment>
<comment type="caution">
    <text evidence="4">The sequence shown here is derived from an EMBL/GenBank/DDBJ whole genome shotgun (WGS) entry which is preliminary data.</text>
</comment>
<dbReference type="Proteomes" id="UP001148786">
    <property type="component" value="Unassembled WGS sequence"/>
</dbReference>
<evidence type="ECO:0000256" key="2">
    <source>
        <dbReference type="ARBA" id="ARBA00023157"/>
    </source>
</evidence>
<name>A0A9W8K616_9AGAR</name>
<keyword evidence="3" id="KW-0472">Membrane</keyword>
<dbReference type="Pfam" id="PF08583">
    <property type="entry name" value="Cmc1"/>
    <property type="match status" value="1"/>
</dbReference>
<dbReference type="AlphaFoldDB" id="A0A9W8K616"/>
<keyword evidence="5" id="KW-1185">Reference proteome</keyword>
<keyword evidence="3" id="KW-0999">Mitochondrion inner membrane</keyword>
<comment type="subcellular location">
    <subcellularLocation>
        <location evidence="3">Mitochondrion inner membrane</location>
    </subcellularLocation>
</comment>
<keyword evidence="2" id="KW-1015">Disulfide bond</keyword>
<organism evidence="4 5">
    <name type="scientific">Agrocybe chaxingu</name>
    <dbReference type="NCBI Taxonomy" id="84603"/>
    <lineage>
        <taxon>Eukaryota</taxon>
        <taxon>Fungi</taxon>
        <taxon>Dikarya</taxon>
        <taxon>Basidiomycota</taxon>
        <taxon>Agaricomycotina</taxon>
        <taxon>Agaricomycetes</taxon>
        <taxon>Agaricomycetidae</taxon>
        <taxon>Agaricales</taxon>
        <taxon>Agaricineae</taxon>
        <taxon>Strophariaceae</taxon>
        <taxon>Agrocybe</taxon>
    </lineage>
</organism>
<dbReference type="OrthoDB" id="532630at2759"/>
<sequence>MHPQLSDKKLVCKEFIQALEQCHAGGWTKFVGACNRQKDELNHCLRSERLARTAHNREMAKERNAKTEQALREFRAL</sequence>
<gene>
    <name evidence="4" type="ORF">NLJ89_g3065</name>
</gene>
<keyword evidence="3" id="KW-0143">Chaperone</keyword>
<comment type="function">
    <text evidence="3">Required for mitochondrial cytochrome c oxidase (COX) assembly and respiration.</text>
</comment>
<dbReference type="GO" id="GO:0005743">
    <property type="term" value="C:mitochondrial inner membrane"/>
    <property type="evidence" value="ECO:0007669"/>
    <property type="project" value="UniProtKB-SubCell"/>
</dbReference>
<evidence type="ECO:0000256" key="3">
    <source>
        <dbReference type="RuleBase" id="RU364104"/>
    </source>
</evidence>
<dbReference type="EMBL" id="JANKHO010000210">
    <property type="protein sequence ID" value="KAJ3513223.1"/>
    <property type="molecule type" value="Genomic_DNA"/>
</dbReference>
<evidence type="ECO:0000313" key="4">
    <source>
        <dbReference type="EMBL" id="KAJ3513223.1"/>
    </source>
</evidence>
<accession>A0A9W8K616</accession>
<dbReference type="InterPro" id="IPR013892">
    <property type="entry name" value="Cyt_c_biogenesis_Cmc1-like"/>
</dbReference>
<proteinExistence type="inferred from homology"/>